<evidence type="ECO:0000256" key="3">
    <source>
        <dbReference type="ARBA" id="ARBA00023242"/>
    </source>
</evidence>
<feature type="region of interest" description="Disordered" evidence="4">
    <location>
        <begin position="703"/>
        <end position="722"/>
    </location>
</feature>
<feature type="compositionally biased region" description="Acidic residues" evidence="4">
    <location>
        <begin position="780"/>
        <end position="798"/>
    </location>
</feature>
<protein>
    <recommendedName>
        <fullName evidence="7">DNA polymerase V</fullName>
    </recommendedName>
</protein>
<evidence type="ECO:0000256" key="4">
    <source>
        <dbReference type="SAM" id="MobiDB-lite"/>
    </source>
</evidence>
<sequence>MSKKRGREQPAINTQLVEIYEDLANVDENIRLKAAQALLTNFVADGKSTGEQLNEIVRRLLRGLCSGRKAARLGFSVVLTELLIELLGPSGRSVAGFPNVLELIETLKNQSQVSSNVSGQEERDHQFGRLFGAESIIKSGILFQPSMGVEAWSNILDIVYELAKRKPWLREECGFILFNSIQILKGKDLEYAQLIIDKLLAKGLSKTPQGVAIWIGIQAEFPSIALPRGVWHHEDPLNRKDISRLAKILMEASATTSPQSVLESETTTNGAWATKLQFAWDVVLAELLDFHPQGLQKSAKPAKRMRFAEFWEECIDKALFATSSSEERKYWGFLLFQRIVPNVPVKVLSDIFTQNLMRCLTNQLASPERYLHRAAERSIKTILARARSNPNTRAPILKALLDPVNGDINFDKITKTKTVETLISLVDDPSFEQVVGIYEDLILRPGVDDEKTAASRRQSAADQLVSAVRSIQHHSTEQVLAKSEFLVNIRRILALLAKCAYFEVDNAPNDQGDSPGPKISQASREMFRTRISSCLSSLVAKPIGEPSYFAYELVCNIHGREENANHPHVVLNADENVRVVLRKAWQTLRKVHTQSSCDPDEEARFFRALELLYSLTILQVHNEEADAVGILVELNHSFKPLLQKKRRPQDSATLIEILLSFIAKPSQLFRRLAQQVFTACASELDDTALQSMIEILETKESLSGQSQMFDQEDEEGQAGSAFDVEEVDLAKTGLGSSSAEEESDEGSSDTDAADSDEDDDGLAELNAKLAQIVGTRPGNEDVDAEDSSSSDEEMTDEQMFELNGSLENIFRERKKVTSKKTEKKDAKENIVNFKCRVLDLLEIYVKQEHGNGLALSLSLPILTLVRTTTSPLVSRKACDVMREYARLCKGDGMPHIEDTESVFDLLEAVHVEAMKEGSNAHASACSQASLLLVRVLVAHDRESLRKVVKVYGATQERALFDFSCKVKTSFFTDWLNWCTSARK</sequence>
<dbReference type="InterPro" id="IPR007015">
    <property type="entry name" value="DNA_pol_V/MYBBP1A"/>
</dbReference>
<dbReference type="OrthoDB" id="342531at2759"/>
<dbReference type="Proteomes" id="UP000578531">
    <property type="component" value="Unassembled WGS sequence"/>
</dbReference>
<feature type="region of interest" description="Disordered" evidence="4">
    <location>
        <begin position="733"/>
        <end position="759"/>
    </location>
</feature>
<dbReference type="RefSeq" id="XP_037162454.1">
    <property type="nucleotide sequence ID" value="XM_037310684.1"/>
</dbReference>
<dbReference type="GO" id="GO:0005730">
    <property type="term" value="C:nucleolus"/>
    <property type="evidence" value="ECO:0007669"/>
    <property type="project" value="InterPro"/>
</dbReference>
<evidence type="ECO:0008006" key="7">
    <source>
        <dbReference type="Google" id="ProtNLM"/>
    </source>
</evidence>
<evidence type="ECO:0000256" key="2">
    <source>
        <dbReference type="ARBA" id="ARBA00006809"/>
    </source>
</evidence>
<keyword evidence="3" id="KW-0539">Nucleus</keyword>
<organism evidence="5 6">
    <name type="scientific">Letharia columbiana</name>
    <dbReference type="NCBI Taxonomy" id="112416"/>
    <lineage>
        <taxon>Eukaryota</taxon>
        <taxon>Fungi</taxon>
        <taxon>Dikarya</taxon>
        <taxon>Ascomycota</taxon>
        <taxon>Pezizomycotina</taxon>
        <taxon>Lecanoromycetes</taxon>
        <taxon>OSLEUM clade</taxon>
        <taxon>Lecanoromycetidae</taxon>
        <taxon>Lecanorales</taxon>
        <taxon>Lecanorineae</taxon>
        <taxon>Parmeliaceae</taxon>
        <taxon>Letharia</taxon>
    </lineage>
</organism>
<feature type="compositionally biased region" description="Acidic residues" evidence="4">
    <location>
        <begin position="739"/>
        <end position="759"/>
    </location>
</feature>
<dbReference type="Pfam" id="PF04931">
    <property type="entry name" value="DNA_pol_phi"/>
    <property type="match status" value="1"/>
</dbReference>
<keyword evidence="6" id="KW-1185">Reference proteome</keyword>
<name>A0A8H6FQW0_9LECA</name>
<dbReference type="EMBL" id="JACCJC010000042">
    <property type="protein sequence ID" value="KAF6233032.1"/>
    <property type="molecule type" value="Genomic_DNA"/>
</dbReference>
<dbReference type="PANTHER" id="PTHR13213:SF2">
    <property type="entry name" value="MYB-BINDING PROTEIN 1A"/>
    <property type="match status" value="1"/>
</dbReference>
<comment type="caution">
    <text evidence="5">The sequence shown here is derived from an EMBL/GenBank/DDBJ whole genome shotgun (WGS) entry which is preliminary data.</text>
</comment>
<gene>
    <name evidence="5" type="ORF">HO173_008788</name>
</gene>
<comment type="similarity">
    <text evidence="2">Belongs to the MYBBP1A family.</text>
</comment>
<dbReference type="GO" id="GO:0000182">
    <property type="term" value="F:rDNA binding"/>
    <property type="evidence" value="ECO:0007669"/>
    <property type="project" value="TreeGrafter"/>
</dbReference>
<feature type="region of interest" description="Disordered" evidence="4">
    <location>
        <begin position="772"/>
        <end position="798"/>
    </location>
</feature>
<evidence type="ECO:0000256" key="1">
    <source>
        <dbReference type="ARBA" id="ARBA00004123"/>
    </source>
</evidence>
<reference evidence="5 6" key="1">
    <citation type="journal article" date="2020" name="Genomics">
        <title>Complete, high-quality genomes from long-read metagenomic sequencing of two wolf lichen thalli reveals enigmatic genome architecture.</title>
        <authorList>
            <person name="McKenzie S.K."/>
            <person name="Walston R.F."/>
            <person name="Allen J.L."/>
        </authorList>
    </citation>
    <scope>NUCLEOTIDE SEQUENCE [LARGE SCALE GENOMIC DNA]</scope>
    <source>
        <strain evidence="5">WasteWater2</strain>
    </source>
</reference>
<comment type="subcellular location">
    <subcellularLocation>
        <location evidence="1">Nucleus</location>
    </subcellularLocation>
</comment>
<accession>A0A8H6FQW0</accession>
<dbReference type="PANTHER" id="PTHR13213">
    <property type="entry name" value="MYB-BINDING PROTEIN 1A FAMILY MEMBER"/>
    <property type="match status" value="1"/>
</dbReference>
<dbReference type="SUPFAM" id="SSF48371">
    <property type="entry name" value="ARM repeat"/>
    <property type="match status" value="1"/>
</dbReference>
<dbReference type="GeneID" id="59290442"/>
<evidence type="ECO:0000313" key="6">
    <source>
        <dbReference type="Proteomes" id="UP000578531"/>
    </source>
</evidence>
<dbReference type="InterPro" id="IPR016024">
    <property type="entry name" value="ARM-type_fold"/>
</dbReference>
<dbReference type="AlphaFoldDB" id="A0A8H6FQW0"/>
<proteinExistence type="inferred from homology"/>
<evidence type="ECO:0000313" key="5">
    <source>
        <dbReference type="EMBL" id="KAF6233032.1"/>
    </source>
</evidence>
<dbReference type="GO" id="GO:0006355">
    <property type="term" value="P:regulation of DNA-templated transcription"/>
    <property type="evidence" value="ECO:0007669"/>
    <property type="project" value="InterPro"/>
</dbReference>